<feature type="domain" description="PepSY" evidence="1">
    <location>
        <begin position="29"/>
        <end position="100"/>
    </location>
</feature>
<organism evidence="2 3">
    <name type="scientific">Litchfieldia luteola</name>
    <dbReference type="NCBI Taxonomy" id="682179"/>
    <lineage>
        <taxon>Bacteria</taxon>
        <taxon>Bacillati</taxon>
        <taxon>Bacillota</taxon>
        <taxon>Bacilli</taxon>
        <taxon>Bacillales</taxon>
        <taxon>Bacillaceae</taxon>
        <taxon>Litchfieldia</taxon>
    </lineage>
</organism>
<proteinExistence type="predicted"/>
<sequence length="102" mass="11289">MGWKKFVLGLGVGFAGAYLLKGSLPEQNLSAEKALRIAKASFKKNGPISGSWIHMVPETFEKFNISYSVYKGGISRNINDEVKQYEFLIDAKTGSVLEVYPI</sequence>
<dbReference type="Proteomes" id="UP001516662">
    <property type="component" value="Unassembled WGS sequence"/>
</dbReference>
<evidence type="ECO:0000313" key="2">
    <source>
        <dbReference type="EMBL" id="MBE4908314.1"/>
    </source>
</evidence>
<evidence type="ECO:0000313" key="3">
    <source>
        <dbReference type="Proteomes" id="UP001516662"/>
    </source>
</evidence>
<evidence type="ECO:0000259" key="1">
    <source>
        <dbReference type="Pfam" id="PF03413"/>
    </source>
</evidence>
<protein>
    <submittedName>
        <fullName evidence="2">PepSY domain-containing protein</fullName>
    </submittedName>
</protein>
<dbReference type="RefSeq" id="WP_193535877.1">
    <property type="nucleotide sequence ID" value="NZ_JADCLJ010000019.1"/>
</dbReference>
<dbReference type="InterPro" id="IPR025711">
    <property type="entry name" value="PepSY"/>
</dbReference>
<dbReference type="EMBL" id="JADCLJ010000019">
    <property type="protein sequence ID" value="MBE4908314.1"/>
    <property type="molecule type" value="Genomic_DNA"/>
</dbReference>
<reference evidence="2 3" key="1">
    <citation type="submission" date="2020-10" db="EMBL/GenBank/DDBJ databases">
        <title>Bacillus sp. HD4P25, an endophyte from a halophyte.</title>
        <authorList>
            <person name="Sun J.-Q."/>
        </authorList>
    </citation>
    <scope>NUCLEOTIDE SEQUENCE [LARGE SCALE GENOMIC DNA]</scope>
    <source>
        <strain evidence="2 3">YIM 93174</strain>
    </source>
</reference>
<gene>
    <name evidence="2" type="ORF">IMZ08_09620</name>
</gene>
<accession>A0ABR9QII4</accession>
<name>A0ABR9QII4_9BACI</name>
<keyword evidence="3" id="KW-1185">Reference proteome</keyword>
<comment type="caution">
    <text evidence="2">The sequence shown here is derived from an EMBL/GenBank/DDBJ whole genome shotgun (WGS) entry which is preliminary data.</text>
</comment>
<dbReference type="Pfam" id="PF03413">
    <property type="entry name" value="PepSY"/>
    <property type="match status" value="1"/>
</dbReference>